<dbReference type="EMBL" id="CP030032">
    <property type="protein sequence ID" value="AWV90950.1"/>
    <property type="molecule type" value="Genomic_DNA"/>
</dbReference>
<dbReference type="OrthoDB" id="9787495at2"/>
<dbReference type="InterPro" id="IPR010389">
    <property type="entry name" value="Urate_ox_N"/>
</dbReference>
<evidence type="ECO:0000313" key="2">
    <source>
        <dbReference type="Proteomes" id="UP000249799"/>
    </source>
</evidence>
<keyword evidence="2" id="KW-1185">Reference proteome</keyword>
<proteinExistence type="predicted"/>
<evidence type="ECO:0000313" key="1">
    <source>
        <dbReference type="EMBL" id="AWV90950.1"/>
    </source>
</evidence>
<sequence length="401" mass="44958">MNPHVIEWLDLVIRWLHVITGVAWIGASFYFVWLENMLERDKADLPPGIEGDLWAVHGGGFYYLTKYKVAPEKMPKTLHWFKWEAYFTWIFGFSLLTIVYYFKADSYMIDASVADISPMTSIALGVGSIVIGWVVYDVLCRTPLLKRPSLFLAVMYLFMVGAAFGLSQYLSPRAAYIHIGAMLGTMMAGNVFFVIIPGQKKMVSAAEEGREPNAADGRYASLRSRHNNYFTLPVLFIMVSNHFPTTYGHEYGWAILAGLSAVGIGIRHHFNVRHKSNQYVWTMGAGALAILALAFVTSPDFGTSDKQAAIEAMPPVPYATVDKIITERCVMCHSDAPTDAVWKSAPLGITFDTPQEIKKHAERIKVRCFDTETMPLVNQTHMTPEERQQLGAWVLQGAKID</sequence>
<protein>
    <submittedName>
        <fullName evidence="1">Uncharacterized protein</fullName>
    </submittedName>
</protein>
<accession>A0A2Z4FPW3</accession>
<dbReference type="Proteomes" id="UP000249799">
    <property type="component" value="Chromosome"/>
</dbReference>
<name>A0A2Z4FPW3_9DELT</name>
<organism evidence="1 2">
    <name type="scientific">Bradymonas sediminis</name>
    <dbReference type="NCBI Taxonomy" id="1548548"/>
    <lineage>
        <taxon>Bacteria</taxon>
        <taxon>Deltaproteobacteria</taxon>
        <taxon>Bradymonadales</taxon>
        <taxon>Bradymonadaceae</taxon>
        <taxon>Bradymonas</taxon>
    </lineage>
</organism>
<dbReference type="AlphaFoldDB" id="A0A2Z4FPW3"/>
<dbReference type="Pfam" id="PF06181">
    <property type="entry name" value="Urate_ox_N"/>
    <property type="match status" value="1"/>
</dbReference>
<gene>
    <name evidence="1" type="ORF">DN745_17105</name>
</gene>
<dbReference type="KEGG" id="bsed:DN745_17105"/>
<dbReference type="RefSeq" id="WP_111336757.1">
    <property type="nucleotide sequence ID" value="NZ_CP030032.1"/>
</dbReference>
<reference evidence="1 2" key="1">
    <citation type="submission" date="2018-06" db="EMBL/GenBank/DDBJ databases">
        <title>Lujinxingia sediminis gen. nov. sp. nov., a new facultative anaerobic member of the class Deltaproteobacteria, and proposal of Lujinxingaceae fam. nov.</title>
        <authorList>
            <person name="Guo L.-Y."/>
            <person name="Li C.-M."/>
            <person name="Wang S."/>
            <person name="Du Z.-J."/>
        </authorList>
    </citation>
    <scope>NUCLEOTIDE SEQUENCE [LARGE SCALE GENOMIC DNA]</scope>
    <source>
        <strain evidence="1 2">FA350</strain>
    </source>
</reference>